<dbReference type="PROSITE" id="PS51257">
    <property type="entry name" value="PROKAR_LIPOPROTEIN"/>
    <property type="match status" value="1"/>
</dbReference>
<sequence length="354" mass="37978" precursor="true">MKLSSRRQTGIAKTLAMLAVLLGSSGCTAFLAPRDPFPVTPPEPPIESSVPRELEKVTLPRYVIEPPDILLIEGVKLVPKSPHKIETFDALLVRVSGAFPDKPIDDAYSVDADGSINLGPTYGRIKVSGLTLEEAEDEVRRQLSQILTDVDVSISLLQSAGAQAVTGQHLVGPDGRVNLGTYGSAFIAGMTIEEAREAIEKQLSLKLESPEVFVDVLAYNSKLYYVITQGGGFGDDITRLPITGNETVLDAVASIGGISQVSSSRMWIARPAPNGVGCEQILPVNWDDVSRGAVTATNYQLMPGDRLFIAQDRYSAATATVAKILRPFESIFGFVSLSTSALNRIARFGLGNTF</sequence>
<dbReference type="Pfam" id="PF02563">
    <property type="entry name" value="Poly_export"/>
    <property type="match status" value="2"/>
</dbReference>
<feature type="signal peptide" evidence="2">
    <location>
        <begin position="1"/>
        <end position="29"/>
    </location>
</feature>
<dbReference type="InterPro" id="IPR049712">
    <property type="entry name" value="Poly_export"/>
</dbReference>
<dbReference type="GO" id="GO:0015159">
    <property type="term" value="F:polysaccharide transmembrane transporter activity"/>
    <property type="evidence" value="ECO:0007669"/>
    <property type="project" value="InterPro"/>
</dbReference>
<dbReference type="Gene3D" id="3.10.560.10">
    <property type="entry name" value="Outer membrane lipoprotein wza domain like"/>
    <property type="match status" value="1"/>
</dbReference>
<feature type="chain" id="PRO_5023069128" evidence="2">
    <location>
        <begin position="30"/>
        <end position="354"/>
    </location>
</feature>
<dbReference type="Proteomes" id="UP000318437">
    <property type="component" value="Unassembled WGS sequence"/>
</dbReference>
<name>A0A5C6D1P8_9BACT</name>
<evidence type="ECO:0000256" key="2">
    <source>
        <dbReference type="SAM" id="SignalP"/>
    </source>
</evidence>
<keyword evidence="1 2" id="KW-0732">Signal</keyword>
<evidence type="ECO:0000313" key="4">
    <source>
        <dbReference type="EMBL" id="TWU29577.1"/>
    </source>
</evidence>
<reference evidence="4 5" key="1">
    <citation type="submission" date="2019-02" db="EMBL/GenBank/DDBJ databases">
        <title>Deep-cultivation of Planctomycetes and their phenomic and genomic characterization uncovers novel biology.</title>
        <authorList>
            <person name="Wiegand S."/>
            <person name="Jogler M."/>
            <person name="Boedeker C."/>
            <person name="Pinto D."/>
            <person name="Vollmers J."/>
            <person name="Rivas-Marin E."/>
            <person name="Kohn T."/>
            <person name="Peeters S.H."/>
            <person name="Heuer A."/>
            <person name="Rast P."/>
            <person name="Oberbeckmann S."/>
            <person name="Bunk B."/>
            <person name="Jeske O."/>
            <person name="Meyerdierks A."/>
            <person name="Storesund J.E."/>
            <person name="Kallscheuer N."/>
            <person name="Luecker S."/>
            <person name="Lage O.M."/>
            <person name="Pohl T."/>
            <person name="Merkel B.J."/>
            <person name="Hornburger P."/>
            <person name="Mueller R.-W."/>
            <person name="Bruemmer F."/>
            <person name="Labrenz M."/>
            <person name="Spormann A.M."/>
            <person name="Op Den Camp H."/>
            <person name="Overmann J."/>
            <person name="Amann R."/>
            <person name="Jetten M.S.M."/>
            <person name="Mascher T."/>
            <person name="Medema M.H."/>
            <person name="Devos D.P."/>
            <person name="Kaster A.-K."/>
            <person name="Ovreas L."/>
            <person name="Rohde M."/>
            <person name="Galperin M.Y."/>
            <person name="Jogler C."/>
        </authorList>
    </citation>
    <scope>NUCLEOTIDE SEQUENCE [LARGE SCALE GENOMIC DNA]</scope>
    <source>
        <strain evidence="4 5">Pla144</strain>
    </source>
</reference>
<accession>A0A5C6D1P8</accession>
<comment type="caution">
    <text evidence="4">The sequence shown here is derived from an EMBL/GenBank/DDBJ whole genome shotgun (WGS) entry which is preliminary data.</text>
</comment>
<dbReference type="AlphaFoldDB" id="A0A5C6D1P8"/>
<proteinExistence type="predicted"/>
<evidence type="ECO:0000256" key="1">
    <source>
        <dbReference type="ARBA" id="ARBA00022729"/>
    </source>
</evidence>
<dbReference type="PANTHER" id="PTHR33619:SF3">
    <property type="entry name" value="POLYSACCHARIDE EXPORT PROTEIN GFCE-RELATED"/>
    <property type="match status" value="1"/>
</dbReference>
<gene>
    <name evidence="4" type="ORF">Pla144_03550</name>
</gene>
<dbReference type="RefSeq" id="WP_146447585.1">
    <property type="nucleotide sequence ID" value="NZ_SJPS01000001.1"/>
</dbReference>
<dbReference type="EMBL" id="SJPS01000001">
    <property type="protein sequence ID" value="TWU29577.1"/>
    <property type="molecule type" value="Genomic_DNA"/>
</dbReference>
<dbReference type="OrthoDB" id="279464at2"/>
<dbReference type="PANTHER" id="PTHR33619">
    <property type="entry name" value="POLYSACCHARIDE EXPORT PROTEIN GFCE-RELATED"/>
    <property type="match status" value="1"/>
</dbReference>
<dbReference type="InterPro" id="IPR003715">
    <property type="entry name" value="Poly_export_N"/>
</dbReference>
<keyword evidence="5" id="KW-1185">Reference proteome</keyword>
<feature type="domain" description="Polysaccharide export protein N-terminal" evidence="3">
    <location>
        <begin position="168"/>
        <end position="216"/>
    </location>
</feature>
<evidence type="ECO:0000259" key="3">
    <source>
        <dbReference type="Pfam" id="PF02563"/>
    </source>
</evidence>
<feature type="domain" description="Polysaccharide export protein N-terminal" evidence="3">
    <location>
        <begin position="81"/>
        <end position="156"/>
    </location>
</feature>
<evidence type="ECO:0000313" key="5">
    <source>
        <dbReference type="Proteomes" id="UP000318437"/>
    </source>
</evidence>
<dbReference type="Gene3D" id="3.30.1950.10">
    <property type="entry name" value="wza like domain"/>
    <property type="match status" value="2"/>
</dbReference>
<organism evidence="4 5">
    <name type="scientific">Bythopirellula polymerisocia</name>
    <dbReference type="NCBI Taxonomy" id="2528003"/>
    <lineage>
        <taxon>Bacteria</taxon>
        <taxon>Pseudomonadati</taxon>
        <taxon>Planctomycetota</taxon>
        <taxon>Planctomycetia</taxon>
        <taxon>Pirellulales</taxon>
        <taxon>Lacipirellulaceae</taxon>
        <taxon>Bythopirellula</taxon>
    </lineage>
</organism>
<protein>
    <submittedName>
        <fullName evidence="4">Polysaccharide biosynthesis/export protein</fullName>
    </submittedName>
</protein>